<gene>
    <name evidence="2" type="ORF">ACFFJ2_01655</name>
</gene>
<organism evidence="2 3">
    <name type="scientific">Chelativorans intermedius</name>
    <dbReference type="NCBI Taxonomy" id="515947"/>
    <lineage>
        <taxon>Bacteria</taxon>
        <taxon>Pseudomonadati</taxon>
        <taxon>Pseudomonadota</taxon>
        <taxon>Alphaproteobacteria</taxon>
        <taxon>Hyphomicrobiales</taxon>
        <taxon>Phyllobacteriaceae</taxon>
        <taxon>Chelativorans</taxon>
    </lineage>
</organism>
<reference evidence="2 3" key="1">
    <citation type="submission" date="2024-09" db="EMBL/GenBank/DDBJ databases">
        <authorList>
            <person name="Sun Q."/>
            <person name="Mori K."/>
        </authorList>
    </citation>
    <scope>NUCLEOTIDE SEQUENCE [LARGE SCALE GENOMIC DNA]</scope>
    <source>
        <strain evidence="2 3">CCM 8543</strain>
    </source>
</reference>
<dbReference type="Proteomes" id="UP001589755">
    <property type="component" value="Unassembled WGS sequence"/>
</dbReference>
<comment type="caution">
    <text evidence="2">The sequence shown here is derived from an EMBL/GenBank/DDBJ whole genome shotgun (WGS) entry which is preliminary data.</text>
</comment>
<proteinExistence type="predicted"/>
<accession>A0ABV6D377</accession>
<feature type="signal peptide" evidence="1">
    <location>
        <begin position="1"/>
        <end position="23"/>
    </location>
</feature>
<evidence type="ECO:0000313" key="2">
    <source>
        <dbReference type="EMBL" id="MFC0207103.1"/>
    </source>
</evidence>
<evidence type="ECO:0000313" key="3">
    <source>
        <dbReference type="Proteomes" id="UP001589755"/>
    </source>
</evidence>
<dbReference type="InterPro" id="IPR007332">
    <property type="entry name" value="DUF411"/>
</dbReference>
<protein>
    <submittedName>
        <fullName evidence="2">DUF411 domain-containing protein</fullName>
    </submittedName>
</protein>
<name>A0ABV6D377_9HYPH</name>
<sequence length="150" mass="15955">MQKSVFLAAGIALSLLGPVAAQAGGAPHMTVWKSPWCGCCAAWAQVMERAGYQVTVRESEDLSPIRRQAGVPERMEGCHTATLGGYFLEGHVPPQAIARLLRERPRIAGLAVPGMPAGSPGMGDDPTARYDVYAVGRDGESQVYYRAGAR</sequence>
<dbReference type="EMBL" id="JBHLXD010000002">
    <property type="protein sequence ID" value="MFC0207103.1"/>
    <property type="molecule type" value="Genomic_DNA"/>
</dbReference>
<keyword evidence="1" id="KW-0732">Signal</keyword>
<dbReference type="InterPro" id="IPR036249">
    <property type="entry name" value="Thioredoxin-like_sf"/>
</dbReference>
<dbReference type="Pfam" id="PF04214">
    <property type="entry name" value="DUF411"/>
    <property type="match status" value="1"/>
</dbReference>
<feature type="chain" id="PRO_5046948557" evidence="1">
    <location>
        <begin position="24"/>
        <end position="150"/>
    </location>
</feature>
<keyword evidence="3" id="KW-1185">Reference proteome</keyword>
<evidence type="ECO:0000256" key="1">
    <source>
        <dbReference type="SAM" id="SignalP"/>
    </source>
</evidence>
<dbReference type="SUPFAM" id="SSF52833">
    <property type="entry name" value="Thioredoxin-like"/>
    <property type="match status" value="1"/>
</dbReference>
<dbReference type="RefSeq" id="WP_378074547.1">
    <property type="nucleotide sequence ID" value="NZ_JAODNW010000008.1"/>
</dbReference>